<evidence type="ECO:0000313" key="3">
    <source>
        <dbReference type="Proteomes" id="UP000799757"/>
    </source>
</evidence>
<evidence type="ECO:0008006" key="4">
    <source>
        <dbReference type="Google" id="ProtNLM"/>
    </source>
</evidence>
<evidence type="ECO:0000313" key="2">
    <source>
        <dbReference type="EMBL" id="KAF2793237.1"/>
    </source>
</evidence>
<keyword evidence="1" id="KW-0732">Signal</keyword>
<dbReference type="OrthoDB" id="3770800at2759"/>
<dbReference type="Proteomes" id="UP000799757">
    <property type="component" value="Unassembled WGS sequence"/>
</dbReference>
<dbReference type="EMBL" id="MU001936">
    <property type="protein sequence ID" value="KAF2793237.1"/>
    <property type="molecule type" value="Genomic_DNA"/>
</dbReference>
<evidence type="ECO:0000256" key="1">
    <source>
        <dbReference type="SAM" id="SignalP"/>
    </source>
</evidence>
<gene>
    <name evidence="2" type="ORF">K505DRAFT_244834</name>
</gene>
<reference evidence="2" key="1">
    <citation type="journal article" date="2020" name="Stud. Mycol.">
        <title>101 Dothideomycetes genomes: a test case for predicting lifestyles and emergence of pathogens.</title>
        <authorList>
            <person name="Haridas S."/>
            <person name="Albert R."/>
            <person name="Binder M."/>
            <person name="Bloem J."/>
            <person name="Labutti K."/>
            <person name="Salamov A."/>
            <person name="Andreopoulos B."/>
            <person name="Baker S."/>
            <person name="Barry K."/>
            <person name="Bills G."/>
            <person name="Bluhm B."/>
            <person name="Cannon C."/>
            <person name="Castanera R."/>
            <person name="Culley D."/>
            <person name="Daum C."/>
            <person name="Ezra D."/>
            <person name="Gonzalez J."/>
            <person name="Henrissat B."/>
            <person name="Kuo A."/>
            <person name="Liang C."/>
            <person name="Lipzen A."/>
            <person name="Lutzoni F."/>
            <person name="Magnuson J."/>
            <person name="Mondo S."/>
            <person name="Nolan M."/>
            <person name="Ohm R."/>
            <person name="Pangilinan J."/>
            <person name="Park H.-J."/>
            <person name="Ramirez L."/>
            <person name="Alfaro M."/>
            <person name="Sun H."/>
            <person name="Tritt A."/>
            <person name="Yoshinaga Y."/>
            <person name="Zwiers L.-H."/>
            <person name="Turgeon B."/>
            <person name="Goodwin S."/>
            <person name="Spatafora J."/>
            <person name="Crous P."/>
            <person name="Grigoriev I."/>
        </authorList>
    </citation>
    <scope>NUCLEOTIDE SEQUENCE</scope>
    <source>
        <strain evidence="2">CBS 109.77</strain>
    </source>
</reference>
<organism evidence="2 3">
    <name type="scientific">Melanomma pulvis-pyrius CBS 109.77</name>
    <dbReference type="NCBI Taxonomy" id="1314802"/>
    <lineage>
        <taxon>Eukaryota</taxon>
        <taxon>Fungi</taxon>
        <taxon>Dikarya</taxon>
        <taxon>Ascomycota</taxon>
        <taxon>Pezizomycotina</taxon>
        <taxon>Dothideomycetes</taxon>
        <taxon>Pleosporomycetidae</taxon>
        <taxon>Pleosporales</taxon>
        <taxon>Melanommataceae</taxon>
        <taxon>Melanomma</taxon>
    </lineage>
</organism>
<accession>A0A6A6XC13</accession>
<sequence length="114" mass="12197">MQLHTLLAIIAPAIATVQAGCFGSGPTWDPTKNTAVSVVDQICNSNGVSGFFTSGQTKSRCVNIRDHVRAQFEAQWTGGGSLSLNDGDCKLRLKNEINGCSHGGETITAQWRFK</sequence>
<feature type="chain" id="PRO_5025548719" description="Ecp2 effector protein domain-containing protein" evidence="1">
    <location>
        <begin position="20"/>
        <end position="114"/>
    </location>
</feature>
<keyword evidence="3" id="KW-1185">Reference proteome</keyword>
<name>A0A6A6XC13_9PLEO</name>
<proteinExistence type="predicted"/>
<protein>
    <recommendedName>
        <fullName evidence="4">Ecp2 effector protein domain-containing protein</fullName>
    </recommendedName>
</protein>
<feature type="signal peptide" evidence="1">
    <location>
        <begin position="1"/>
        <end position="19"/>
    </location>
</feature>
<dbReference type="AlphaFoldDB" id="A0A6A6XC13"/>